<keyword evidence="1" id="KW-0472">Membrane</keyword>
<reference evidence="3" key="1">
    <citation type="submission" date="2025-08" db="UniProtKB">
        <authorList>
            <consortium name="RefSeq"/>
        </authorList>
    </citation>
    <scope>IDENTIFICATION</scope>
</reference>
<feature type="transmembrane region" description="Helical" evidence="1">
    <location>
        <begin position="114"/>
        <end position="133"/>
    </location>
</feature>
<dbReference type="RefSeq" id="XP_011022377.1">
    <property type="nucleotide sequence ID" value="XM_011024075.1"/>
</dbReference>
<protein>
    <submittedName>
        <fullName evidence="3">Uncharacterized protein LOC105124175</fullName>
    </submittedName>
</protein>
<gene>
    <name evidence="3" type="primary">LOC105124175</name>
</gene>
<dbReference type="Proteomes" id="UP000694918">
    <property type="component" value="Unplaced"/>
</dbReference>
<evidence type="ECO:0000313" key="3">
    <source>
        <dbReference type="RefSeq" id="XP_011022377.1"/>
    </source>
</evidence>
<proteinExistence type="predicted"/>
<feature type="transmembrane region" description="Helical" evidence="1">
    <location>
        <begin position="27"/>
        <end position="55"/>
    </location>
</feature>
<keyword evidence="1" id="KW-1133">Transmembrane helix</keyword>
<name>A0AAJ6XKJ9_POPEU</name>
<keyword evidence="2" id="KW-1185">Reference proteome</keyword>
<dbReference type="GeneID" id="105124175"/>
<dbReference type="KEGG" id="peu:105124175"/>
<evidence type="ECO:0000256" key="1">
    <source>
        <dbReference type="SAM" id="Phobius"/>
    </source>
</evidence>
<evidence type="ECO:0000313" key="2">
    <source>
        <dbReference type="Proteomes" id="UP000694918"/>
    </source>
</evidence>
<dbReference type="AlphaFoldDB" id="A0AAJ6XKJ9"/>
<organism evidence="2 3">
    <name type="scientific">Populus euphratica</name>
    <name type="common">Euphrates poplar</name>
    <dbReference type="NCBI Taxonomy" id="75702"/>
    <lineage>
        <taxon>Eukaryota</taxon>
        <taxon>Viridiplantae</taxon>
        <taxon>Streptophyta</taxon>
        <taxon>Embryophyta</taxon>
        <taxon>Tracheophyta</taxon>
        <taxon>Spermatophyta</taxon>
        <taxon>Magnoliopsida</taxon>
        <taxon>eudicotyledons</taxon>
        <taxon>Gunneridae</taxon>
        <taxon>Pentapetalae</taxon>
        <taxon>rosids</taxon>
        <taxon>fabids</taxon>
        <taxon>Malpighiales</taxon>
        <taxon>Salicaceae</taxon>
        <taxon>Saliceae</taxon>
        <taxon>Populus</taxon>
    </lineage>
</organism>
<sequence length="167" mass="19271">MFAALGFWFLFFSQTIGQSLWFFSFSAISFLCFSLLCLLISYHTLLLLIQLLFHFCNFSPLLRRLSLSKGGSMRWLYFPGSGPFIEALGSKWMAALSLTSVNKFIGNKRQRHPFNFLASLFTFALVFAQDLATWPDLALSHLSKFLKHILLSLLFLYYFVCHVFFSS</sequence>
<keyword evidence="1" id="KW-0812">Transmembrane</keyword>
<accession>A0AAJ6XKJ9</accession>
<feature type="transmembrane region" description="Helical" evidence="1">
    <location>
        <begin position="145"/>
        <end position="165"/>
    </location>
</feature>